<evidence type="ECO:0000313" key="1">
    <source>
        <dbReference type="EMBL" id="CAB5221926.1"/>
    </source>
</evidence>
<dbReference type="EMBL" id="LR798295">
    <property type="protein sequence ID" value="CAB5221926.1"/>
    <property type="molecule type" value="Genomic_DNA"/>
</dbReference>
<reference evidence="1" key="1">
    <citation type="submission" date="2020-05" db="EMBL/GenBank/DDBJ databases">
        <authorList>
            <person name="Chiriac C."/>
            <person name="Salcher M."/>
            <person name="Ghai R."/>
            <person name="Kavagutti S V."/>
        </authorList>
    </citation>
    <scope>NUCLEOTIDE SEQUENCE</scope>
</reference>
<organism evidence="1">
    <name type="scientific">uncultured Caudovirales phage</name>
    <dbReference type="NCBI Taxonomy" id="2100421"/>
    <lineage>
        <taxon>Viruses</taxon>
        <taxon>Duplodnaviria</taxon>
        <taxon>Heunggongvirae</taxon>
        <taxon>Uroviricota</taxon>
        <taxon>Caudoviricetes</taxon>
        <taxon>Peduoviridae</taxon>
        <taxon>Maltschvirus</taxon>
        <taxon>Maltschvirus maltsch</taxon>
    </lineage>
</organism>
<accession>A0A6J7WVC3</accession>
<sequence>MIQKILRYAEKIGLDQEELLNMTVLEALLKIEDTKAMWKELSR</sequence>
<name>A0A6J7WVC3_9CAUD</name>
<proteinExistence type="predicted"/>
<gene>
    <name evidence="1" type="ORF">UFOVP359_138</name>
</gene>
<protein>
    <submittedName>
        <fullName evidence="1">Uncharacterized protein</fullName>
    </submittedName>
</protein>